<dbReference type="EMBL" id="FOMO01000013">
    <property type="protein sequence ID" value="SFE26553.1"/>
    <property type="molecule type" value="Genomic_DNA"/>
</dbReference>
<dbReference type="GO" id="GO:0097175">
    <property type="term" value="P:1,6-anhydro-N-acetyl-beta-muramic acid catabolic process"/>
    <property type="evidence" value="ECO:0007669"/>
    <property type="project" value="UniProtKB-UniRule"/>
</dbReference>
<gene>
    <name evidence="1" type="primary">anmK</name>
    <name evidence="2" type="ORF">SAMN05216372_11391</name>
</gene>
<reference evidence="3" key="1">
    <citation type="submission" date="2016-10" db="EMBL/GenBank/DDBJ databases">
        <authorList>
            <person name="Varghese N."/>
            <person name="Submissions S."/>
        </authorList>
    </citation>
    <scope>NUCLEOTIDE SEQUENCE [LARGE SCALE GENOMIC DNA]</scope>
    <source>
        <strain evidence="3">JCM 2783</strain>
    </source>
</reference>
<evidence type="ECO:0000256" key="1">
    <source>
        <dbReference type="HAMAP-Rule" id="MF_01270"/>
    </source>
</evidence>
<comment type="function">
    <text evidence="1">Catalyzes the specific phosphorylation of 1,6-anhydro-N-acetylmuramic acid (anhMurNAc) with the simultaneous cleavage of the 1,6-anhydro ring, generating MurNAc-6-P. Is required for the utilization of anhMurNAc either imported from the medium or derived from its own cell wall murein, and thus plays a role in cell wall recycling.</text>
</comment>
<dbReference type="GO" id="GO:0009254">
    <property type="term" value="P:peptidoglycan turnover"/>
    <property type="evidence" value="ECO:0007669"/>
    <property type="project" value="UniProtKB-UniRule"/>
</dbReference>
<accession>A0A1I1Z7T1</accession>
<dbReference type="SUPFAM" id="SSF53067">
    <property type="entry name" value="Actin-like ATPase domain"/>
    <property type="match status" value="1"/>
</dbReference>
<evidence type="ECO:0000313" key="2">
    <source>
        <dbReference type="EMBL" id="SFE26553.1"/>
    </source>
</evidence>
<dbReference type="GO" id="GO:0016773">
    <property type="term" value="F:phosphotransferase activity, alcohol group as acceptor"/>
    <property type="evidence" value="ECO:0007669"/>
    <property type="project" value="UniProtKB-UniRule"/>
</dbReference>
<dbReference type="UniPathway" id="UPA00343"/>
<comment type="pathway">
    <text evidence="1">Amino-sugar metabolism; 1,6-anhydro-N-acetylmuramate degradation.</text>
</comment>
<dbReference type="CDD" id="cd24050">
    <property type="entry name" value="ASKHA_NBD_ANMK"/>
    <property type="match status" value="1"/>
</dbReference>
<proteinExistence type="inferred from homology"/>
<sequence>MLYLGVMSGTSLDGLDIALVEQGERTRLLAHHYQALPNDLRQQLLDLCSSGADELARAALAEQAWARLVAEGVNSLLREQNLQPDAIRAIGSHGQTVRHEPARGFTIQIGNPALLAELTGITVVADFRRRDVAAGGQGAPLVPAFHEALFASPGSARAILNVGGFSNLSLLEQGNPAKGFDCGPGNVLMDAWIHHHLGKSYDKDGAWAASGTVQPELLKALLADPFFQTTGPKSTGRELFNMPWLLQQLATQPAYQPQDVQATLLEVTATSIVSSLLQAQPDCSQLLVCGGGAHNKALLERLQALLPASEVSRTDDHGVPADWVEAMAFAWLAHCCLNGIPANRPEVTGAKGLRVLGAIYPA</sequence>
<name>A0A1I1Z7T1_PSEOC</name>
<protein>
    <recommendedName>
        <fullName evidence="1">Anhydro-N-acetylmuramic acid kinase</fullName>
        <ecNumber evidence="1">2.7.1.170</ecNumber>
    </recommendedName>
    <alternativeName>
        <fullName evidence="1">AnhMurNAc kinase</fullName>
    </alternativeName>
</protein>
<keyword evidence="1" id="KW-0067">ATP-binding</keyword>
<dbReference type="NCBIfam" id="NF007139">
    <property type="entry name" value="PRK09585.1-3"/>
    <property type="match status" value="1"/>
</dbReference>
<dbReference type="Pfam" id="PF03702">
    <property type="entry name" value="AnmK"/>
    <property type="match status" value="1"/>
</dbReference>
<dbReference type="HAMAP" id="MF_01270">
    <property type="entry name" value="AnhMurNAc_kinase"/>
    <property type="match status" value="1"/>
</dbReference>
<keyword evidence="1" id="KW-0808">Transferase</keyword>
<dbReference type="GO" id="GO:0006040">
    <property type="term" value="P:amino sugar metabolic process"/>
    <property type="evidence" value="ECO:0007669"/>
    <property type="project" value="InterPro"/>
</dbReference>
<keyword evidence="3" id="KW-1185">Reference proteome</keyword>
<keyword evidence="1" id="KW-0119">Carbohydrate metabolism</keyword>
<dbReference type="UniPathway" id="UPA00544"/>
<comment type="catalytic activity">
    <reaction evidence="1">
        <text>1,6-anhydro-N-acetyl-beta-muramate + ATP + H2O = N-acetyl-D-muramate 6-phosphate + ADP + H(+)</text>
        <dbReference type="Rhea" id="RHEA:24952"/>
        <dbReference type="ChEBI" id="CHEBI:15377"/>
        <dbReference type="ChEBI" id="CHEBI:15378"/>
        <dbReference type="ChEBI" id="CHEBI:30616"/>
        <dbReference type="ChEBI" id="CHEBI:58690"/>
        <dbReference type="ChEBI" id="CHEBI:58722"/>
        <dbReference type="ChEBI" id="CHEBI:456216"/>
        <dbReference type="EC" id="2.7.1.170"/>
    </reaction>
</comment>
<dbReference type="GO" id="GO:0016301">
    <property type="term" value="F:kinase activity"/>
    <property type="evidence" value="ECO:0007669"/>
    <property type="project" value="UniProtKB-KW"/>
</dbReference>
<organism evidence="2 3">
    <name type="scientific">Pseudomonas straminea</name>
    <dbReference type="NCBI Taxonomy" id="47882"/>
    <lineage>
        <taxon>Bacteria</taxon>
        <taxon>Pseudomonadati</taxon>
        <taxon>Pseudomonadota</taxon>
        <taxon>Gammaproteobacteria</taxon>
        <taxon>Pseudomonadales</taxon>
        <taxon>Pseudomonadaceae</taxon>
        <taxon>Phytopseudomonas</taxon>
    </lineage>
</organism>
<dbReference type="EC" id="2.7.1.170" evidence="1"/>
<feature type="binding site" evidence="1">
    <location>
        <begin position="9"/>
        <end position="16"/>
    </location>
    <ligand>
        <name>ATP</name>
        <dbReference type="ChEBI" id="CHEBI:30616"/>
    </ligand>
</feature>
<keyword evidence="1" id="KW-0547">Nucleotide-binding</keyword>
<dbReference type="InterPro" id="IPR005338">
    <property type="entry name" value="Anhydro_N_Ac-Mur_kinase"/>
</dbReference>
<dbReference type="PANTHER" id="PTHR30605">
    <property type="entry name" value="ANHYDRO-N-ACETYLMURAMIC ACID KINASE"/>
    <property type="match status" value="1"/>
</dbReference>
<dbReference type="PANTHER" id="PTHR30605:SF0">
    <property type="entry name" value="ANHYDRO-N-ACETYLMURAMIC ACID KINASE"/>
    <property type="match status" value="1"/>
</dbReference>
<dbReference type="Proteomes" id="UP000243950">
    <property type="component" value="Unassembled WGS sequence"/>
</dbReference>
<evidence type="ECO:0000313" key="3">
    <source>
        <dbReference type="Proteomes" id="UP000243950"/>
    </source>
</evidence>
<comment type="similarity">
    <text evidence="1">Belongs to the anhydro-N-acetylmuramic acid kinase family.</text>
</comment>
<keyword evidence="1 2" id="KW-0418">Kinase</keyword>
<comment type="pathway">
    <text evidence="1">Cell wall biogenesis; peptidoglycan recycling.</text>
</comment>
<dbReference type="RefSeq" id="WP_093507342.1">
    <property type="nucleotide sequence ID" value="NZ_BSSG01000013.1"/>
</dbReference>
<dbReference type="AlphaFoldDB" id="A0A1I1Z7T1"/>
<dbReference type="InterPro" id="IPR043129">
    <property type="entry name" value="ATPase_NBD"/>
</dbReference>
<dbReference type="Gene3D" id="3.30.420.40">
    <property type="match status" value="2"/>
</dbReference>
<dbReference type="GO" id="GO:0005524">
    <property type="term" value="F:ATP binding"/>
    <property type="evidence" value="ECO:0007669"/>
    <property type="project" value="UniProtKB-UniRule"/>
</dbReference>